<dbReference type="SUPFAM" id="SSF53474">
    <property type="entry name" value="alpha/beta-Hydrolases"/>
    <property type="match status" value="1"/>
</dbReference>
<evidence type="ECO:0000313" key="3">
    <source>
        <dbReference type="EMBL" id="MBE0347946.1"/>
    </source>
</evidence>
<feature type="domain" description="Serine aminopeptidase S33" evidence="2">
    <location>
        <begin position="115"/>
        <end position="234"/>
    </location>
</feature>
<evidence type="ECO:0000256" key="1">
    <source>
        <dbReference type="SAM" id="SignalP"/>
    </source>
</evidence>
<dbReference type="InterPro" id="IPR029058">
    <property type="entry name" value="AB_hydrolase_fold"/>
</dbReference>
<proteinExistence type="predicted"/>
<dbReference type="Gene3D" id="3.40.50.1820">
    <property type="entry name" value="alpha/beta hydrolase"/>
    <property type="match status" value="1"/>
</dbReference>
<feature type="chain" id="PRO_5034244265" description="Serine aminopeptidase S33 domain-containing protein" evidence="1">
    <location>
        <begin position="23"/>
        <end position="424"/>
    </location>
</feature>
<feature type="signal peptide" evidence="1">
    <location>
        <begin position="1"/>
        <end position="22"/>
    </location>
</feature>
<reference evidence="3 4" key="1">
    <citation type="submission" date="2015-06" db="EMBL/GenBank/DDBJ databases">
        <title>Genome sequence of Pseudoalteromonas peptidolytica.</title>
        <authorList>
            <person name="Xie B.-B."/>
            <person name="Rong J.-C."/>
            <person name="Qin Q.-L."/>
            <person name="Zhang Y.-Z."/>
        </authorList>
    </citation>
    <scope>NUCLEOTIDE SEQUENCE [LARGE SCALE GENOMIC DNA]</scope>
    <source>
        <strain evidence="3 4">F12-50-A1</strain>
    </source>
</reference>
<dbReference type="Proteomes" id="UP000660708">
    <property type="component" value="Unassembled WGS sequence"/>
</dbReference>
<name>A0A8I0MY22_9GAMM</name>
<sequence length="424" mass="47330">MRHYFTSTVLACSLLVSPLAIAQDCTTQVSDMSLFTKSKASGLFREAIDKGPVTIDITNITSFDDYIRSTKAVIENRNPRAALPCPLMTPTARLLNLTNPKVSDLIAPFTLDHGNKDKAVLLIHGLTDSPFTFHYLAAALYEAGYNVRTMLLPGHATAASDLTEVDIDDWQAHTDYAISQTSKDFTHFSVLGYSTGAALMLSSIAKHKPNNLEAVALISPATEPHNKNGWLAKWIDYVPFVNWIDEDADLDFAKYESFPWHGATLAHQAMAPLKSLSTLPNVPMFISYSDVDTTIDNHATAKLLEKWQPKSALTQFIYSETPSTKLGVNYRSVRADNIIDMSHIGILQPPDHIFYGQKGPYRNCTSYHLKDQAFVNCRTGKTVHFGERHEENMKQHKPLARITFNPDYSNFEQALLAFFDGHND</sequence>
<dbReference type="RefSeq" id="WP_147391139.1">
    <property type="nucleotide sequence ID" value="NZ_AQHF01000029.1"/>
</dbReference>
<organism evidence="3 4">
    <name type="scientific">Pseudoalteromonas peptidolytica F12-50-A1</name>
    <dbReference type="NCBI Taxonomy" id="1315280"/>
    <lineage>
        <taxon>Bacteria</taxon>
        <taxon>Pseudomonadati</taxon>
        <taxon>Pseudomonadota</taxon>
        <taxon>Gammaproteobacteria</taxon>
        <taxon>Alteromonadales</taxon>
        <taxon>Pseudoalteromonadaceae</taxon>
        <taxon>Pseudoalteromonas</taxon>
    </lineage>
</organism>
<dbReference type="Pfam" id="PF12146">
    <property type="entry name" value="Hydrolase_4"/>
    <property type="match status" value="1"/>
</dbReference>
<comment type="caution">
    <text evidence="3">The sequence shown here is derived from an EMBL/GenBank/DDBJ whole genome shotgun (WGS) entry which is preliminary data.</text>
</comment>
<protein>
    <recommendedName>
        <fullName evidence="2">Serine aminopeptidase S33 domain-containing protein</fullName>
    </recommendedName>
</protein>
<keyword evidence="4" id="KW-1185">Reference proteome</keyword>
<accession>A0A8I0MY22</accession>
<dbReference type="InterPro" id="IPR022742">
    <property type="entry name" value="Hydrolase_4"/>
</dbReference>
<evidence type="ECO:0000313" key="4">
    <source>
        <dbReference type="Proteomes" id="UP000660708"/>
    </source>
</evidence>
<keyword evidence="1" id="KW-0732">Signal</keyword>
<evidence type="ECO:0000259" key="2">
    <source>
        <dbReference type="Pfam" id="PF12146"/>
    </source>
</evidence>
<dbReference type="AlphaFoldDB" id="A0A8I0MY22"/>
<gene>
    <name evidence="3" type="ORF">PPEP_a4335</name>
</gene>
<dbReference type="EMBL" id="AQHF01000029">
    <property type="protein sequence ID" value="MBE0347946.1"/>
    <property type="molecule type" value="Genomic_DNA"/>
</dbReference>